<proteinExistence type="predicted"/>
<dbReference type="SMART" id="SM00387">
    <property type="entry name" value="HATPase_c"/>
    <property type="match status" value="1"/>
</dbReference>
<dbReference type="InterPro" id="IPR005467">
    <property type="entry name" value="His_kinase_dom"/>
</dbReference>
<feature type="region of interest" description="Disordered" evidence="9">
    <location>
        <begin position="1"/>
        <end position="24"/>
    </location>
</feature>
<dbReference type="GO" id="GO:0000155">
    <property type="term" value="F:phosphorelay sensor kinase activity"/>
    <property type="evidence" value="ECO:0007669"/>
    <property type="project" value="InterPro"/>
</dbReference>
<evidence type="ECO:0000256" key="3">
    <source>
        <dbReference type="ARBA" id="ARBA00022553"/>
    </source>
</evidence>
<evidence type="ECO:0000256" key="9">
    <source>
        <dbReference type="SAM" id="MobiDB-lite"/>
    </source>
</evidence>
<dbReference type="SMART" id="SM00388">
    <property type="entry name" value="HisKA"/>
    <property type="match status" value="1"/>
</dbReference>
<dbReference type="GO" id="GO:0005524">
    <property type="term" value="F:ATP binding"/>
    <property type="evidence" value="ECO:0007669"/>
    <property type="project" value="UniProtKB-KW"/>
</dbReference>
<dbReference type="CDD" id="cd00082">
    <property type="entry name" value="HisKA"/>
    <property type="match status" value="1"/>
</dbReference>
<dbReference type="Pfam" id="PF02518">
    <property type="entry name" value="HATPase_c"/>
    <property type="match status" value="1"/>
</dbReference>
<dbReference type="EMBL" id="CP001804">
    <property type="protein sequence ID" value="ACY15098.1"/>
    <property type="molecule type" value="Genomic_DNA"/>
</dbReference>
<name>D0LKQ0_HALO1</name>
<dbReference type="InterPro" id="IPR036097">
    <property type="entry name" value="HisK_dim/P_sf"/>
</dbReference>
<evidence type="ECO:0000256" key="2">
    <source>
        <dbReference type="ARBA" id="ARBA00012438"/>
    </source>
</evidence>
<dbReference type="OrthoDB" id="9784397at2"/>
<feature type="domain" description="Histidine kinase" evidence="10">
    <location>
        <begin position="336"/>
        <end position="556"/>
    </location>
</feature>
<dbReference type="SUPFAM" id="SSF55874">
    <property type="entry name" value="ATPase domain of HSP90 chaperone/DNA topoisomerase II/histidine kinase"/>
    <property type="match status" value="1"/>
</dbReference>
<dbReference type="PANTHER" id="PTHR43065">
    <property type="entry name" value="SENSOR HISTIDINE KINASE"/>
    <property type="match status" value="1"/>
</dbReference>
<dbReference type="InterPro" id="IPR036890">
    <property type="entry name" value="HATPase_C_sf"/>
</dbReference>
<dbReference type="InterPro" id="IPR003594">
    <property type="entry name" value="HATPase_dom"/>
</dbReference>
<dbReference type="InterPro" id="IPR004358">
    <property type="entry name" value="Sig_transdc_His_kin-like_C"/>
</dbReference>
<dbReference type="KEGG" id="hoh:Hoch_2564"/>
<accession>D0LKQ0</accession>
<feature type="domain" description="PAS" evidence="11">
    <location>
        <begin position="198"/>
        <end position="268"/>
    </location>
</feature>
<dbReference type="InterPro" id="IPR029016">
    <property type="entry name" value="GAF-like_dom_sf"/>
</dbReference>
<dbReference type="Pfam" id="PF00512">
    <property type="entry name" value="HisKA"/>
    <property type="match status" value="1"/>
</dbReference>
<dbReference type="SUPFAM" id="SSF55781">
    <property type="entry name" value="GAF domain-like"/>
    <property type="match status" value="1"/>
</dbReference>
<evidence type="ECO:0000259" key="11">
    <source>
        <dbReference type="PROSITE" id="PS50112"/>
    </source>
</evidence>
<gene>
    <name evidence="12" type="ordered locus">Hoch_2564</name>
</gene>
<dbReference type="Gene3D" id="1.10.287.130">
    <property type="match status" value="1"/>
</dbReference>
<evidence type="ECO:0000313" key="12">
    <source>
        <dbReference type="EMBL" id="ACY15098.1"/>
    </source>
</evidence>
<evidence type="ECO:0000256" key="7">
    <source>
        <dbReference type="ARBA" id="ARBA00022840"/>
    </source>
</evidence>
<dbReference type="CDD" id="cd00130">
    <property type="entry name" value="PAS"/>
    <property type="match status" value="1"/>
</dbReference>
<dbReference type="PRINTS" id="PR00344">
    <property type="entry name" value="BCTRLSENSOR"/>
</dbReference>
<evidence type="ECO:0000313" key="13">
    <source>
        <dbReference type="Proteomes" id="UP000001880"/>
    </source>
</evidence>
<dbReference type="SUPFAM" id="SSF47384">
    <property type="entry name" value="Homodimeric domain of signal transducing histidine kinase"/>
    <property type="match status" value="1"/>
</dbReference>
<dbReference type="PROSITE" id="PS50112">
    <property type="entry name" value="PAS"/>
    <property type="match status" value="1"/>
</dbReference>
<evidence type="ECO:0000256" key="5">
    <source>
        <dbReference type="ARBA" id="ARBA00022741"/>
    </source>
</evidence>
<dbReference type="PANTHER" id="PTHR43065:SF10">
    <property type="entry name" value="PEROXIDE STRESS-ACTIVATED HISTIDINE KINASE MAK3"/>
    <property type="match status" value="1"/>
</dbReference>
<dbReference type="HOGENOM" id="CLU_432658_0_0_7"/>
<dbReference type="EC" id="2.7.13.3" evidence="2"/>
<dbReference type="Pfam" id="PF08448">
    <property type="entry name" value="PAS_4"/>
    <property type="match status" value="1"/>
</dbReference>
<comment type="catalytic activity">
    <reaction evidence="1">
        <text>ATP + protein L-histidine = ADP + protein N-phospho-L-histidine.</text>
        <dbReference type="EC" id="2.7.13.3"/>
    </reaction>
</comment>
<dbReference type="InterPro" id="IPR013656">
    <property type="entry name" value="PAS_4"/>
</dbReference>
<keyword evidence="6 12" id="KW-0418">Kinase</keyword>
<keyword evidence="13" id="KW-1185">Reference proteome</keyword>
<protein>
    <recommendedName>
        <fullName evidence="2">histidine kinase</fullName>
        <ecNumber evidence="2">2.7.13.3</ecNumber>
    </recommendedName>
</protein>
<reference evidence="12 13" key="1">
    <citation type="journal article" date="2010" name="Stand. Genomic Sci.">
        <title>Complete genome sequence of Haliangium ochraceum type strain (SMP-2).</title>
        <authorList>
            <consortium name="US DOE Joint Genome Institute (JGI-PGF)"/>
            <person name="Ivanova N."/>
            <person name="Daum C."/>
            <person name="Lang E."/>
            <person name="Abt B."/>
            <person name="Kopitz M."/>
            <person name="Saunders E."/>
            <person name="Lapidus A."/>
            <person name="Lucas S."/>
            <person name="Glavina Del Rio T."/>
            <person name="Nolan M."/>
            <person name="Tice H."/>
            <person name="Copeland A."/>
            <person name="Cheng J.F."/>
            <person name="Chen F."/>
            <person name="Bruce D."/>
            <person name="Goodwin L."/>
            <person name="Pitluck S."/>
            <person name="Mavromatis K."/>
            <person name="Pati A."/>
            <person name="Mikhailova N."/>
            <person name="Chen A."/>
            <person name="Palaniappan K."/>
            <person name="Land M."/>
            <person name="Hauser L."/>
            <person name="Chang Y.J."/>
            <person name="Jeffries C.D."/>
            <person name="Detter J.C."/>
            <person name="Brettin T."/>
            <person name="Rohde M."/>
            <person name="Goker M."/>
            <person name="Bristow J."/>
            <person name="Markowitz V."/>
            <person name="Eisen J.A."/>
            <person name="Hugenholtz P."/>
            <person name="Kyrpides N.C."/>
            <person name="Klenk H.P."/>
        </authorList>
    </citation>
    <scope>NUCLEOTIDE SEQUENCE [LARGE SCALE GENOMIC DNA]</scope>
    <source>
        <strain evidence="13">DSM 14365 / CIP 107738 / JCM 11303 / AJ 13395 / SMP-2</strain>
    </source>
</reference>
<dbReference type="SUPFAM" id="SSF55785">
    <property type="entry name" value="PYP-like sensor domain (PAS domain)"/>
    <property type="match status" value="1"/>
</dbReference>
<dbReference type="PROSITE" id="PS50109">
    <property type="entry name" value="HIS_KIN"/>
    <property type="match status" value="1"/>
</dbReference>
<keyword evidence="5" id="KW-0547">Nucleotide-binding</keyword>
<dbReference type="InterPro" id="IPR003661">
    <property type="entry name" value="HisK_dim/P_dom"/>
</dbReference>
<keyword evidence="8" id="KW-0902">Two-component regulatory system</keyword>
<evidence type="ECO:0000256" key="8">
    <source>
        <dbReference type="ARBA" id="ARBA00023012"/>
    </source>
</evidence>
<evidence type="ECO:0000256" key="6">
    <source>
        <dbReference type="ARBA" id="ARBA00022777"/>
    </source>
</evidence>
<keyword evidence="4" id="KW-0808">Transferase</keyword>
<evidence type="ECO:0000259" key="10">
    <source>
        <dbReference type="PROSITE" id="PS50109"/>
    </source>
</evidence>
<dbReference type="Gene3D" id="3.30.565.10">
    <property type="entry name" value="Histidine kinase-like ATPase, C-terminal domain"/>
    <property type="match status" value="1"/>
</dbReference>
<dbReference type="RefSeq" id="WP_012827706.1">
    <property type="nucleotide sequence ID" value="NC_013440.1"/>
</dbReference>
<feature type="compositionally biased region" description="Low complexity" evidence="9">
    <location>
        <begin position="12"/>
        <end position="22"/>
    </location>
</feature>
<dbReference type="InterPro" id="IPR000014">
    <property type="entry name" value="PAS"/>
</dbReference>
<dbReference type="AlphaFoldDB" id="D0LKQ0"/>
<dbReference type="eggNOG" id="COG4191">
    <property type="taxonomic scope" value="Bacteria"/>
</dbReference>
<dbReference type="SMART" id="SM00091">
    <property type="entry name" value="PAS"/>
    <property type="match status" value="1"/>
</dbReference>
<dbReference type="Gene3D" id="3.30.450.40">
    <property type="match status" value="1"/>
</dbReference>
<dbReference type="Proteomes" id="UP000001880">
    <property type="component" value="Chromosome"/>
</dbReference>
<evidence type="ECO:0000256" key="4">
    <source>
        <dbReference type="ARBA" id="ARBA00022679"/>
    </source>
</evidence>
<organism evidence="12 13">
    <name type="scientific">Haliangium ochraceum (strain DSM 14365 / JCM 11303 / SMP-2)</name>
    <dbReference type="NCBI Taxonomy" id="502025"/>
    <lineage>
        <taxon>Bacteria</taxon>
        <taxon>Pseudomonadati</taxon>
        <taxon>Myxococcota</taxon>
        <taxon>Polyangia</taxon>
        <taxon>Haliangiales</taxon>
        <taxon>Kofleriaceae</taxon>
        <taxon>Haliangium</taxon>
    </lineage>
</organism>
<keyword evidence="3" id="KW-0597">Phosphoprotein</keyword>
<dbReference type="InterPro" id="IPR035965">
    <property type="entry name" value="PAS-like_dom_sf"/>
</dbReference>
<evidence type="ECO:0000256" key="1">
    <source>
        <dbReference type="ARBA" id="ARBA00000085"/>
    </source>
</evidence>
<dbReference type="NCBIfam" id="TIGR00229">
    <property type="entry name" value="sensory_box"/>
    <property type="match status" value="1"/>
</dbReference>
<keyword evidence="7" id="KW-0067">ATP-binding</keyword>
<sequence>MYPDHSPAQSTAPGDAGADAGASSLPMPSAEALLEGVLTLGREVHLEMDEPATAQLFLATLRQLFPQRAIAIRVLAQRVGEALRCYSFSRLRAGLEREPIVLRATSVEKSRLKRSARERAGIVLDPGWASPFSSEQPMNGFAVPLVASGMCYGVFDVGYPEKTPSATIEADERVLLPVANQLSVALRNQRLHHDSAVLRDYQAKLIEHAGTLIVGIDRDWHITVCNRALCQLIGRRPEDMVGRDLRELLVGDELPALTRQVRTVLDGGSVSAVDATLKGPAGQPVRTLWNATAIRNSSDEVEAVVAVGQDLTAILDLQSQVIQAEKLATLGQLAAGVVHELNNPLTSIVVYASYLEGKLSRGAHRGEALEVDPGDVEKLRRIGASAQRISNLARELVQYAKPAHETVERVSINHVVLQALSLCEHLFENGRVHLARELAGGLPPVRAIPGQLEQIVINLVTNAVHAVDGEGTVTVRTAAGADEAVVLAVADTGSGVAEDLRARIFEPFFTTKTEGRGTGLGLSIVHGIVERHEGSIEVGDEAGGGALFSVTLPTQGRPA</sequence>
<dbReference type="Gene3D" id="3.30.450.20">
    <property type="entry name" value="PAS domain"/>
    <property type="match status" value="1"/>
</dbReference>
<dbReference type="STRING" id="502025.Hoch_2564"/>